<protein>
    <submittedName>
        <fullName evidence="2">Uncharacterized protein</fullName>
    </submittedName>
</protein>
<reference evidence="2 3" key="1">
    <citation type="submission" date="2015-07" db="EMBL/GenBank/DDBJ databases">
        <title>The genome of Habropoda laboriosa.</title>
        <authorList>
            <person name="Pan H."/>
            <person name="Kapheim K."/>
        </authorList>
    </citation>
    <scope>NUCLEOTIDE SEQUENCE [LARGE SCALE GENOMIC DNA]</scope>
    <source>
        <strain evidence="2">0110345459</strain>
    </source>
</reference>
<proteinExistence type="predicted"/>
<dbReference type="Proteomes" id="UP000053825">
    <property type="component" value="Unassembled WGS sequence"/>
</dbReference>
<evidence type="ECO:0000256" key="1">
    <source>
        <dbReference type="SAM" id="MobiDB-lite"/>
    </source>
</evidence>
<name>A0A0L7RC07_9HYME</name>
<accession>A0A0L7RC07</accession>
<feature type="region of interest" description="Disordered" evidence="1">
    <location>
        <begin position="30"/>
        <end position="61"/>
    </location>
</feature>
<feature type="compositionally biased region" description="Basic and acidic residues" evidence="1">
    <location>
        <begin position="30"/>
        <end position="39"/>
    </location>
</feature>
<keyword evidence="3" id="KW-1185">Reference proteome</keyword>
<dbReference type="EMBL" id="KQ414617">
    <property type="protein sequence ID" value="KOC68296.1"/>
    <property type="molecule type" value="Genomic_DNA"/>
</dbReference>
<sequence>MSYTTILQHWSRSETTRARDFTYEIAENPRDRLTTERSTSDIVVASERDNAQARPSPHYRI</sequence>
<evidence type="ECO:0000313" key="3">
    <source>
        <dbReference type="Proteomes" id="UP000053825"/>
    </source>
</evidence>
<evidence type="ECO:0000313" key="2">
    <source>
        <dbReference type="EMBL" id="KOC68296.1"/>
    </source>
</evidence>
<organism evidence="2 3">
    <name type="scientific">Habropoda laboriosa</name>
    <dbReference type="NCBI Taxonomy" id="597456"/>
    <lineage>
        <taxon>Eukaryota</taxon>
        <taxon>Metazoa</taxon>
        <taxon>Ecdysozoa</taxon>
        <taxon>Arthropoda</taxon>
        <taxon>Hexapoda</taxon>
        <taxon>Insecta</taxon>
        <taxon>Pterygota</taxon>
        <taxon>Neoptera</taxon>
        <taxon>Endopterygota</taxon>
        <taxon>Hymenoptera</taxon>
        <taxon>Apocrita</taxon>
        <taxon>Aculeata</taxon>
        <taxon>Apoidea</taxon>
        <taxon>Anthophila</taxon>
        <taxon>Apidae</taxon>
        <taxon>Habropoda</taxon>
    </lineage>
</organism>
<gene>
    <name evidence="2" type="ORF">WH47_03454</name>
</gene>
<dbReference type="AlphaFoldDB" id="A0A0L7RC07"/>